<reference evidence="1 2" key="1">
    <citation type="journal article" date="2020" name="ISME J.">
        <title>Comparative genomics reveals insights into cyanobacterial evolution and habitat adaptation.</title>
        <authorList>
            <person name="Chen M.Y."/>
            <person name="Teng W.K."/>
            <person name="Zhao L."/>
            <person name="Hu C.X."/>
            <person name="Zhou Y.K."/>
            <person name="Han B.P."/>
            <person name="Song L.R."/>
            <person name="Shu W.S."/>
        </authorList>
    </citation>
    <scope>NUCLEOTIDE SEQUENCE [LARGE SCALE GENOMIC DNA]</scope>
    <source>
        <strain evidence="1 2">FACHB-723</strain>
    </source>
</reference>
<accession>A0ABR7ZV13</accession>
<proteinExistence type="predicted"/>
<dbReference type="RefSeq" id="WP_190402274.1">
    <property type="nucleotide sequence ID" value="NZ_JACJQB010000005.1"/>
</dbReference>
<dbReference type="EMBL" id="JACJQB010000005">
    <property type="protein sequence ID" value="MBD2187392.1"/>
    <property type="molecule type" value="Genomic_DNA"/>
</dbReference>
<comment type="caution">
    <text evidence="1">The sequence shown here is derived from an EMBL/GenBank/DDBJ whole genome shotgun (WGS) entry which is preliminary data.</text>
</comment>
<keyword evidence="2" id="KW-1185">Reference proteome</keyword>
<dbReference type="Proteomes" id="UP000642094">
    <property type="component" value="Unassembled WGS sequence"/>
</dbReference>
<evidence type="ECO:0000313" key="2">
    <source>
        <dbReference type="Proteomes" id="UP000642094"/>
    </source>
</evidence>
<organism evidence="1 2">
    <name type="scientific">Pseudanabaena mucicola FACHB-723</name>
    <dbReference type="NCBI Taxonomy" id="2692860"/>
    <lineage>
        <taxon>Bacteria</taxon>
        <taxon>Bacillati</taxon>
        <taxon>Cyanobacteriota</taxon>
        <taxon>Cyanophyceae</taxon>
        <taxon>Pseudanabaenales</taxon>
        <taxon>Pseudanabaenaceae</taxon>
        <taxon>Pseudanabaena</taxon>
    </lineage>
</organism>
<evidence type="ECO:0000313" key="1">
    <source>
        <dbReference type="EMBL" id="MBD2187392.1"/>
    </source>
</evidence>
<name>A0ABR7ZV13_9CYAN</name>
<sequence>MTTHFITAEVEINENQDAIAKNLIADVEQQLAQHGQPLRWAITEVNTEATTGKQTATVEAVVTRS</sequence>
<protein>
    <submittedName>
        <fullName evidence="1">Uncharacterized protein</fullName>
    </submittedName>
</protein>
<gene>
    <name evidence="1" type="ORF">H6F41_04430</name>
</gene>